<dbReference type="InterPro" id="IPR052004">
    <property type="entry name" value="Dynein_assembly_factor_4"/>
</dbReference>
<dbReference type="AlphaFoldDB" id="A0AAE1HA49"/>
<dbReference type="SMART" id="SM00028">
    <property type="entry name" value="TPR"/>
    <property type="match status" value="3"/>
</dbReference>
<feature type="compositionally biased region" description="Polar residues" evidence="1">
    <location>
        <begin position="9"/>
        <end position="27"/>
    </location>
</feature>
<evidence type="ECO:0000256" key="1">
    <source>
        <dbReference type="SAM" id="MobiDB-lite"/>
    </source>
</evidence>
<dbReference type="PANTHER" id="PTHR46492:SF1">
    <property type="entry name" value="DYNEIN AXONEMAL ASSEMBLY FACTOR 4"/>
    <property type="match status" value="1"/>
</dbReference>
<evidence type="ECO:0000313" key="2">
    <source>
        <dbReference type="EMBL" id="KAK3916635.1"/>
    </source>
</evidence>
<dbReference type="InterPro" id="IPR011990">
    <property type="entry name" value="TPR-like_helical_dom_sf"/>
</dbReference>
<protein>
    <submittedName>
        <fullName evidence="2">Dynein assembly factor 4, axonemal</fullName>
    </submittedName>
</protein>
<dbReference type="GO" id="GO:0036158">
    <property type="term" value="P:outer dynein arm assembly"/>
    <property type="evidence" value="ECO:0007669"/>
    <property type="project" value="TreeGrafter"/>
</dbReference>
<proteinExistence type="predicted"/>
<dbReference type="SUPFAM" id="SSF48452">
    <property type="entry name" value="TPR-like"/>
    <property type="match status" value="1"/>
</dbReference>
<dbReference type="Proteomes" id="UP001219518">
    <property type="component" value="Unassembled WGS sequence"/>
</dbReference>
<keyword evidence="3" id="KW-1185">Reference proteome</keyword>
<evidence type="ECO:0000313" key="3">
    <source>
        <dbReference type="Proteomes" id="UP001219518"/>
    </source>
</evidence>
<dbReference type="EMBL" id="JAHWGI010000565">
    <property type="protein sequence ID" value="KAK3916635.1"/>
    <property type="molecule type" value="Genomic_DNA"/>
</dbReference>
<dbReference type="Gene3D" id="1.25.40.10">
    <property type="entry name" value="Tetratricopeptide repeat domain"/>
    <property type="match status" value="1"/>
</dbReference>
<organism evidence="2 3">
    <name type="scientific">Frankliniella fusca</name>
    <dbReference type="NCBI Taxonomy" id="407009"/>
    <lineage>
        <taxon>Eukaryota</taxon>
        <taxon>Metazoa</taxon>
        <taxon>Ecdysozoa</taxon>
        <taxon>Arthropoda</taxon>
        <taxon>Hexapoda</taxon>
        <taxon>Insecta</taxon>
        <taxon>Pterygota</taxon>
        <taxon>Neoptera</taxon>
        <taxon>Paraneoptera</taxon>
        <taxon>Thysanoptera</taxon>
        <taxon>Terebrantia</taxon>
        <taxon>Thripoidea</taxon>
        <taxon>Thripidae</taxon>
        <taxon>Frankliniella</taxon>
    </lineage>
</organism>
<sequence>MVELEEWKTQQPNLKPAPANSSTSNFSKNIWEKSDPIVLEEEDLNETESQNETQLTLDDLCPVPIPRLSGKISVKFTPRAFPTPQRESLLEEEQTWLKKQAAAQRSVGFVAKDLRPEECNPQWLKEKGDSFFKMGNYLGAISAYSHGIKLSKDMSALYVNRSAAHYAQGNLQRVIEDCSMALDLMTPKVRLNEDSRAKCHVRRGAALCKLGMLKAGLADLEEALLIKPTDEKLQSDIDDVRAEINNLDDD</sequence>
<reference evidence="2" key="2">
    <citation type="journal article" date="2023" name="BMC Genomics">
        <title>Pest status, molecular evolution, and epigenetic factors derived from the genome assembly of Frankliniella fusca, a thysanopteran phytovirus vector.</title>
        <authorList>
            <person name="Catto M.A."/>
            <person name="Labadie P.E."/>
            <person name="Jacobson A.L."/>
            <person name="Kennedy G.G."/>
            <person name="Srinivasan R."/>
            <person name="Hunt B.G."/>
        </authorList>
    </citation>
    <scope>NUCLEOTIDE SEQUENCE</scope>
    <source>
        <strain evidence="2">PL_HMW_Pooled</strain>
    </source>
</reference>
<feature type="region of interest" description="Disordered" evidence="1">
    <location>
        <begin position="1"/>
        <end position="27"/>
    </location>
</feature>
<dbReference type="InterPro" id="IPR019734">
    <property type="entry name" value="TPR_rpt"/>
</dbReference>
<accession>A0AAE1HA49</accession>
<dbReference type="PANTHER" id="PTHR46492">
    <property type="entry name" value="DYNEIN ASSEMBLY FACTOR 4, AXONEMAL"/>
    <property type="match status" value="1"/>
</dbReference>
<dbReference type="GO" id="GO:0003341">
    <property type="term" value="P:cilium movement"/>
    <property type="evidence" value="ECO:0007669"/>
    <property type="project" value="TreeGrafter"/>
</dbReference>
<gene>
    <name evidence="2" type="ORF">KUF71_025736</name>
</gene>
<comment type="caution">
    <text evidence="2">The sequence shown here is derived from an EMBL/GenBank/DDBJ whole genome shotgun (WGS) entry which is preliminary data.</text>
</comment>
<dbReference type="GO" id="GO:0036159">
    <property type="term" value="P:inner dynein arm assembly"/>
    <property type="evidence" value="ECO:0007669"/>
    <property type="project" value="TreeGrafter"/>
</dbReference>
<reference evidence="2" key="1">
    <citation type="submission" date="2021-07" db="EMBL/GenBank/DDBJ databases">
        <authorList>
            <person name="Catto M.A."/>
            <person name="Jacobson A."/>
            <person name="Kennedy G."/>
            <person name="Labadie P."/>
            <person name="Hunt B.G."/>
            <person name="Srinivasan R."/>
        </authorList>
    </citation>
    <scope>NUCLEOTIDE SEQUENCE</scope>
    <source>
        <strain evidence="2">PL_HMW_Pooled</strain>
        <tissue evidence="2">Head</tissue>
    </source>
</reference>
<name>A0AAE1HA49_9NEOP</name>